<evidence type="ECO:0000313" key="14">
    <source>
        <dbReference type="Proteomes" id="UP000007267"/>
    </source>
</evidence>
<keyword evidence="7" id="KW-1015">Disulfide bond</keyword>
<dbReference type="Ensembl" id="ENSPSIT00000006850.1">
    <property type="protein sequence ID" value="ENSPSIP00000006812.1"/>
    <property type="gene ID" value="ENSPSIG00000006278.1"/>
</dbReference>
<dbReference type="InterPro" id="IPR003599">
    <property type="entry name" value="Ig_sub"/>
</dbReference>
<dbReference type="GO" id="GO:0009897">
    <property type="term" value="C:external side of plasma membrane"/>
    <property type="evidence" value="ECO:0007669"/>
    <property type="project" value="TreeGrafter"/>
</dbReference>
<evidence type="ECO:0000256" key="7">
    <source>
        <dbReference type="ARBA" id="ARBA00023157"/>
    </source>
</evidence>
<dbReference type="SMART" id="SM00589">
    <property type="entry name" value="PRY"/>
    <property type="match status" value="1"/>
</dbReference>
<reference evidence="13" key="4">
    <citation type="submission" date="2025-09" db="UniProtKB">
        <authorList>
            <consortium name="Ensembl"/>
        </authorList>
    </citation>
    <scope>IDENTIFICATION</scope>
</reference>
<dbReference type="OMA" id="VRWEREW"/>
<dbReference type="InterPro" id="IPR013106">
    <property type="entry name" value="Ig_V-set"/>
</dbReference>
<dbReference type="HOGENOM" id="CLU_013137_22_2_1"/>
<evidence type="ECO:0000256" key="4">
    <source>
        <dbReference type="ARBA" id="ARBA00022729"/>
    </source>
</evidence>
<dbReference type="InterPro" id="IPR001870">
    <property type="entry name" value="B30.2/SPRY"/>
</dbReference>
<dbReference type="InterPro" id="IPR043136">
    <property type="entry name" value="B30.2/SPRY_sf"/>
</dbReference>
<dbReference type="Pfam" id="PF13765">
    <property type="entry name" value="PRY"/>
    <property type="match status" value="1"/>
</dbReference>
<dbReference type="Pfam" id="PF22705">
    <property type="entry name" value="C2-set_3"/>
    <property type="match status" value="1"/>
</dbReference>
<dbReference type="EMBL" id="AGCU01092439">
    <property type="status" value="NOT_ANNOTATED_CDS"/>
    <property type="molecule type" value="Genomic_DNA"/>
</dbReference>
<reference evidence="14" key="1">
    <citation type="submission" date="2011-10" db="EMBL/GenBank/DDBJ databases">
        <authorList>
            <consortium name="Soft-shell Turtle Genome Consortium"/>
        </authorList>
    </citation>
    <scope>NUCLEOTIDE SEQUENCE [LARGE SCALE GENOMIC DNA]</scope>
    <source>
        <strain evidence="14">Daiwa-1</strain>
    </source>
</reference>
<keyword evidence="8" id="KW-0325">Glycoprotein</keyword>
<accession>K7FFK2</accession>
<proteinExistence type="inferred from homology"/>
<evidence type="ECO:0000313" key="13">
    <source>
        <dbReference type="Ensembl" id="ENSPSIP00000006812.1"/>
    </source>
</evidence>
<dbReference type="GO" id="GO:0050852">
    <property type="term" value="P:T cell receptor signaling pathway"/>
    <property type="evidence" value="ECO:0007669"/>
    <property type="project" value="TreeGrafter"/>
</dbReference>
<evidence type="ECO:0000256" key="1">
    <source>
        <dbReference type="ARBA" id="ARBA00004479"/>
    </source>
</evidence>
<dbReference type="InterPro" id="IPR053896">
    <property type="entry name" value="BTN3A2-like_Ig-C"/>
</dbReference>
<dbReference type="GeneTree" id="ENSGT00940000153527"/>
<dbReference type="Gene3D" id="2.60.40.10">
    <property type="entry name" value="Immunoglobulins"/>
    <property type="match status" value="2"/>
</dbReference>
<dbReference type="EMBL" id="AGCU01092437">
    <property type="status" value="NOT_ANNOTATED_CDS"/>
    <property type="molecule type" value="Genomic_DNA"/>
</dbReference>
<dbReference type="InterPro" id="IPR003877">
    <property type="entry name" value="SPRY_dom"/>
</dbReference>
<keyword evidence="6 10" id="KW-0472">Membrane</keyword>
<dbReference type="InterPro" id="IPR007110">
    <property type="entry name" value="Ig-like_dom"/>
</dbReference>
<dbReference type="GO" id="GO:0001817">
    <property type="term" value="P:regulation of cytokine production"/>
    <property type="evidence" value="ECO:0007669"/>
    <property type="project" value="TreeGrafter"/>
</dbReference>
<dbReference type="PROSITE" id="PS50188">
    <property type="entry name" value="B302_SPRY"/>
    <property type="match status" value="1"/>
</dbReference>
<evidence type="ECO:0000256" key="2">
    <source>
        <dbReference type="ARBA" id="ARBA00007591"/>
    </source>
</evidence>
<dbReference type="InterPro" id="IPR006574">
    <property type="entry name" value="PRY"/>
</dbReference>
<keyword evidence="4" id="KW-0732">Signal</keyword>
<dbReference type="Pfam" id="PF00622">
    <property type="entry name" value="SPRY"/>
    <property type="match status" value="1"/>
</dbReference>
<protein>
    <recommendedName>
        <fullName evidence="15">Butyrophilin subfamily 1 member A1</fullName>
    </recommendedName>
</protein>
<keyword evidence="9" id="KW-0393">Immunoglobulin domain</keyword>
<sequence>FTVVGPDQPVTAVVGDDVVLPCHLCPRMSAENMEVRWFQRESIPFVHLYRDGKDQYGEQMLEYQGRTEFLHDGLTHGNITLKILHVRLSDEGWYSCFVQDSFFFEEALLKLKVAASGSAPHISVEDYQDGGIRVVCRSAGWYPEPEVVWRDLNGQAFPSASQTNSQEANGLYGTQTSAIVMENSNRNLSCLVRNTRLSQEKESTLFYISDPLFPKVNPWKVSLDMMILVVLFGFIALSVYLFKIKDKTERKLMTQKAVLGSVPWLVTFGSGEAVYSLLRVPFLLPFHSPCHSDVALPPDPANPLLVLSEDGKRVRWEQKRQPLPDTPERFDTCFCVLGREGYTSGKHCWEMGVGDGRYWAVGVATESVSRKGGMSLSPQGRIWAVRWWGDEFQALTDPATSLPLRHPSRIRVCLDCDWGQVTFMDAGSNAPIFTFPPGSFSGERIQPWIWVGSGSQLSLCP</sequence>
<dbReference type="EMBL" id="AGCU01092435">
    <property type="status" value="NOT_ANNOTATED_CDS"/>
    <property type="molecule type" value="Genomic_DNA"/>
</dbReference>
<dbReference type="InterPro" id="IPR050504">
    <property type="entry name" value="IgSF_BTN/MOG"/>
</dbReference>
<dbReference type="FunFam" id="2.60.40.10:FF:000208">
    <property type="entry name" value="Butyrophilin subfamily 1 member A1"/>
    <property type="match status" value="1"/>
</dbReference>
<evidence type="ECO:0000256" key="6">
    <source>
        <dbReference type="ARBA" id="ARBA00023136"/>
    </source>
</evidence>
<dbReference type="Pfam" id="PF07686">
    <property type="entry name" value="V-set"/>
    <property type="match status" value="1"/>
</dbReference>
<dbReference type="AlphaFoldDB" id="K7FFK2"/>
<dbReference type="EMBL" id="AGCU01092436">
    <property type="status" value="NOT_ANNOTATED_CDS"/>
    <property type="molecule type" value="Genomic_DNA"/>
</dbReference>
<feature type="transmembrane region" description="Helical" evidence="10">
    <location>
        <begin position="221"/>
        <end position="242"/>
    </location>
</feature>
<feature type="domain" description="Ig-like" evidence="12">
    <location>
        <begin position="120"/>
        <end position="206"/>
    </location>
</feature>
<name>K7FFK2_PELSI</name>
<dbReference type="InterPro" id="IPR013783">
    <property type="entry name" value="Ig-like_fold"/>
</dbReference>
<dbReference type="PANTHER" id="PTHR24100">
    <property type="entry name" value="BUTYROPHILIN"/>
    <property type="match status" value="1"/>
</dbReference>
<evidence type="ECO:0000256" key="8">
    <source>
        <dbReference type="ARBA" id="ARBA00023180"/>
    </source>
</evidence>
<keyword evidence="5 10" id="KW-1133">Transmembrane helix</keyword>
<dbReference type="GO" id="GO:0005102">
    <property type="term" value="F:signaling receptor binding"/>
    <property type="evidence" value="ECO:0007669"/>
    <property type="project" value="TreeGrafter"/>
</dbReference>
<dbReference type="InterPro" id="IPR013320">
    <property type="entry name" value="ConA-like_dom_sf"/>
</dbReference>
<dbReference type="FunFam" id="2.60.40.10:FF:000088">
    <property type="entry name" value="Butyrophilin subfamily 1 member A1"/>
    <property type="match status" value="1"/>
</dbReference>
<evidence type="ECO:0000259" key="11">
    <source>
        <dbReference type="PROSITE" id="PS50188"/>
    </source>
</evidence>
<evidence type="ECO:0000256" key="10">
    <source>
        <dbReference type="SAM" id="Phobius"/>
    </source>
</evidence>
<dbReference type="Gene3D" id="2.60.120.920">
    <property type="match status" value="1"/>
</dbReference>
<evidence type="ECO:0000256" key="5">
    <source>
        <dbReference type="ARBA" id="ARBA00022989"/>
    </source>
</evidence>
<dbReference type="InterPro" id="IPR003879">
    <property type="entry name" value="Butyrophylin_SPRY"/>
</dbReference>
<dbReference type="PANTHER" id="PTHR24100:SF149">
    <property type="entry name" value="BG-LIKE ANTIGEN 1-RELATED"/>
    <property type="match status" value="1"/>
</dbReference>
<dbReference type="SMART" id="SM00409">
    <property type="entry name" value="IG"/>
    <property type="match status" value="1"/>
</dbReference>
<dbReference type="CDD" id="cd05713">
    <property type="entry name" value="IgV_MOG_like"/>
    <property type="match status" value="1"/>
</dbReference>
<reference evidence="13" key="3">
    <citation type="submission" date="2025-08" db="UniProtKB">
        <authorList>
            <consortium name="Ensembl"/>
        </authorList>
    </citation>
    <scope>IDENTIFICATION</scope>
</reference>
<keyword evidence="3 10" id="KW-0812">Transmembrane</keyword>
<dbReference type="FunFam" id="2.60.120.920:FF:000004">
    <property type="entry name" value="Butyrophilin subfamily 1 member A1"/>
    <property type="match status" value="1"/>
</dbReference>
<evidence type="ECO:0008006" key="15">
    <source>
        <dbReference type="Google" id="ProtNLM"/>
    </source>
</evidence>
<reference evidence="14" key="2">
    <citation type="journal article" date="2013" name="Nat. Genet.">
        <title>The draft genomes of soft-shell turtle and green sea turtle yield insights into the development and evolution of the turtle-specific body plan.</title>
        <authorList>
            <person name="Wang Z."/>
            <person name="Pascual-Anaya J."/>
            <person name="Zadissa A."/>
            <person name="Li W."/>
            <person name="Niimura Y."/>
            <person name="Huang Z."/>
            <person name="Li C."/>
            <person name="White S."/>
            <person name="Xiong Z."/>
            <person name="Fang D."/>
            <person name="Wang B."/>
            <person name="Ming Y."/>
            <person name="Chen Y."/>
            <person name="Zheng Y."/>
            <person name="Kuraku S."/>
            <person name="Pignatelli M."/>
            <person name="Herrero J."/>
            <person name="Beal K."/>
            <person name="Nozawa M."/>
            <person name="Li Q."/>
            <person name="Wang J."/>
            <person name="Zhang H."/>
            <person name="Yu L."/>
            <person name="Shigenobu S."/>
            <person name="Wang J."/>
            <person name="Liu J."/>
            <person name="Flicek P."/>
            <person name="Searle S."/>
            <person name="Wang J."/>
            <person name="Kuratani S."/>
            <person name="Yin Y."/>
            <person name="Aken B."/>
            <person name="Zhang G."/>
            <person name="Irie N."/>
        </authorList>
    </citation>
    <scope>NUCLEOTIDE SEQUENCE [LARGE SCALE GENOMIC DNA]</scope>
    <source>
        <strain evidence="14">Daiwa-1</strain>
    </source>
</reference>
<dbReference type="SMART" id="SM00449">
    <property type="entry name" value="SPRY"/>
    <property type="match status" value="1"/>
</dbReference>
<evidence type="ECO:0000259" key="12">
    <source>
        <dbReference type="PROSITE" id="PS50835"/>
    </source>
</evidence>
<evidence type="ECO:0000256" key="9">
    <source>
        <dbReference type="ARBA" id="ARBA00023319"/>
    </source>
</evidence>
<dbReference type="EMBL" id="AGCU01092438">
    <property type="status" value="NOT_ANNOTATED_CDS"/>
    <property type="molecule type" value="Genomic_DNA"/>
</dbReference>
<dbReference type="SUPFAM" id="SSF49899">
    <property type="entry name" value="Concanavalin A-like lectins/glucanases"/>
    <property type="match status" value="1"/>
</dbReference>
<comment type="subcellular location">
    <subcellularLocation>
        <location evidence="1">Membrane</location>
        <topology evidence="1">Single-pass type I membrane protein</topology>
    </subcellularLocation>
</comment>
<dbReference type="Proteomes" id="UP000007267">
    <property type="component" value="Unassembled WGS sequence"/>
</dbReference>
<keyword evidence="14" id="KW-1185">Reference proteome</keyword>
<dbReference type="PRINTS" id="PR01407">
    <property type="entry name" value="BUTYPHLNCDUF"/>
</dbReference>
<dbReference type="PROSITE" id="PS50835">
    <property type="entry name" value="IG_LIKE"/>
    <property type="match status" value="2"/>
</dbReference>
<organism evidence="13 14">
    <name type="scientific">Pelodiscus sinensis</name>
    <name type="common">Chinese softshell turtle</name>
    <name type="synonym">Trionyx sinensis</name>
    <dbReference type="NCBI Taxonomy" id="13735"/>
    <lineage>
        <taxon>Eukaryota</taxon>
        <taxon>Metazoa</taxon>
        <taxon>Chordata</taxon>
        <taxon>Craniata</taxon>
        <taxon>Vertebrata</taxon>
        <taxon>Euteleostomi</taxon>
        <taxon>Archelosauria</taxon>
        <taxon>Testudinata</taxon>
        <taxon>Testudines</taxon>
        <taxon>Cryptodira</taxon>
        <taxon>Trionychia</taxon>
        <taxon>Trionychidae</taxon>
        <taxon>Pelodiscus</taxon>
    </lineage>
</organism>
<evidence type="ECO:0000256" key="3">
    <source>
        <dbReference type="ARBA" id="ARBA00022692"/>
    </source>
</evidence>
<dbReference type="InterPro" id="IPR036179">
    <property type="entry name" value="Ig-like_dom_sf"/>
</dbReference>
<dbReference type="SUPFAM" id="SSF48726">
    <property type="entry name" value="Immunoglobulin"/>
    <property type="match status" value="2"/>
</dbReference>
<dbReference type="CDD" id="cd12888">
    <property type="entry name" value="SPRY_PRY_TRIM7_like"/>
    <property type="match status" value="1"/>
</dbReference>
<feature type="domain" description="Ig-like" evidence="12">
    <location>
        <begin position="1"/>
        <end position="116"/>
    </location>
</feature>
<comment type="similarity">
    <text evidence="2">Belongs to the immunoglobulin superfamily. BTN/MOG family.</text>
</comment>
<feature type="domain" description="B30.2/SPRY" evidence="11">
    <location>
        <begin position="273"/>
        <end position="461"/>
    </location>
</feature>